<evidence type="ECO:0000259" key="4">
    <source>
        <dbReference type="PROSITE" id="PS50995"/>
    </source>
</evidence>
<keyword evidence="6" id="KW-1185">Reference proteome</keyword>
<dbReference type="PROSITE" id="PS50995">
    <property type="entry name" value="HTH_MARR_2"/>
    <property type="match status" value="1"/>
</dbReference>
<sequence>MDRAGFAVSQWAREMPEVDTSAMEIVGRLSELWLSIDRDHLAPMMRGFGLQGGEFDVIATLRRAGPPYALTPTQLYEAAMMSSGGMTARLDRLEKSGLIRRSPNPEDRRGTLVSLTDKGHALIEKALPAHAANELRLLDGLTADERTQLSALLAKWLAALPARDDS</sequence>
<reference evidence="5 6" key="1">
    <citation type="submission" date="2018-02" db="EMBL/GenBank/DDBJ databases">
        <title>Genomic Encyclopedia of Archaeal and Bacterial Type Strains, Phase II (KMG-II): from individual species to whole genera.</title>
        <authorList>
            <person name="Goeker M."/>
        </authorList>
    </citation>
    <scope>NUCLEOTIDE SEQUENCE [LARGE SCALE GENOMIC DNA]</scope>
    <source>
        <strain evidence="5 6">DSM 18921</strain>
    </source>
</reference>
<evidence type="ECO:0000256" key="3">
    <source>
        <dbReference type="ARBA" id="ARBA00023163"/>
    </source>
</evidence>
<evidence type="ECO:0000256" key="2">
    <source>
        <dbReference type="ARBA" id="ARBA00023125"/>
    </source>
</evidence>
<protein>
    <submittedName>
        <fullName evidence="5">DNA-binding MarR family transcriptional regulator</fullName>
    </submittedName>
</protein>
<dbReference type="PANTHER" id="PTHR42756:SF1">
    <property type="entry name" value="TRANSCRIPTIONAL REPRESSOR OF EMRAB OPERON"/>
    <property type="match status" value="1"/>
</dbReference>
<keyword evidence="3" id="KW-0804">Transcription</keyword>
<dbReference type="OrthoDB" id="32523at2"/>
<evidence type="ECO:0000313" key="6">
    <source>
        <dbReference type="Proteomes" id="UP000238338"/>
    </source>
</evidence>
<dbReference type="EMBL" id="PVEP01000001">
    <property type="protein sequence ID" value="PQV58983.1"/>
    <property type="molecule type" value="Genomic_DNA"/>
</dbReference>
<dbReference type="GO" id="GO:0003700">
    <property type="term" value="F:DNA-binding transcription factor activity"/>
    <property type="evidence" value="ECO:0007669"/>
    <property type="project" value="InterPro"/>
</dbReference>
<dbReference type="Gene3D" id="1.10.10.10">
    <property type="entry name" value="Winged helix-like DNA-binding domain superfamily/Winged helix DNA-binding domain"/>
    <property type="match status" value="1"/>
</dbReference>
<evidence type="ECO:0000313" key="5">
    <source>
        <dbReference type="EMBL" id="PQV58983.1"/>
    </source>
</evidence>
<evidence type="ECO:0000256" key="1">
    <source>
        <dbReference type="ARBA" id="ARBA00023015"/>
    </source>
</evidence>
<keyword evidence="2 5" id="KW-0238">DNA-binding</keyword>
<gene>
    <name evidence="5" type="ORF">LX70_00803</name>
</gene>
<proteinExistence type="predicted"/>
<comment type="caution">
    <text evidence="5">The sequence shown here is derived from an EMBL/GenBank/DDBJ whole genome shotgun (WGS) entry which is preliminary data.</text>
</comment>
<dbReference type="AlphaFoldDB" id="A0A2S8SDV5"/>
<accession>A0A2S8SDV5</accession>
<keyword evidence="1" id="KW-0805">Transcription regulation</keyword>
<dbReference type="GO" id="GO:0003677">
    <property type="term" value="F:DNA binding"/>
    <property type="evidence" value="ECO:0007669"/>
    <property type="project" value="UniProtKB-KW"/>
</dbReference>
<dbReference type="InterPro" id="IPR036388">
    <property type="entry name" value="WH-like_DNA-bd_sf"/>
</dbReference>
<feature type="domain" description="HTH marR-type" evidence="4">
    <location>
        <begin position="22"/>
        <end position="158"/>
    </location>
</feature>
<dbReference type="SMART" id="SM00347">
    <property type="entry name" value="HTH_MARR"/>
    <property type="match status" value="1"/>
</dbReference>
<dbReference type="InterPro" id="IPR000835">
    <property type="entry name" value="HTH_MarR-typ"/>
</dbReference>
<name>A0A2S8SDV5_9RHOB</name>
<dbReference type="Pfam" id="PF12802">
    <property type="entry name" value="MarR_2"/>
    <property type="match status" value="1"/>
</dbReference>
<dbReference type="PRINTS" id="PR00598">
    <property type="entry name" value="HTHMARR"/>
</dbReference>
<organism evidence="5 6">
    <name type="scientific">Albidovulum denitrificans</name>
    <dbReference type="NCBI Taxonomy" id="404881"/>
    <lineage>
        <taxon>Bacteria</taxon>
        <taxon>Pseudomonadati</taxon>
        <taxon>Pseudomonadota</taxon>
        <taxon>Alphaproteobacteria</taxon>
        <taxon>Rhodobacterales</taxon>
        <taxon>Paracoccaceae</taxon>
        <taxon>Albidovulum</taxon>
    </lineage>
</organism>
<dbReference type="SUPFAM" id="SSF46785">
    <property type="entry name" value="Winged helix' DNA-binding domain"/>
    <property type="match status" value="1"/>
</dbReference>
<dbReference type="PANTHER" id="PTHR42756">
    <property type="entry name" value="TRANSCRIPTIONAL REGULATOR, MARR"/>
    <property type="match status" value="1"/>
</dbReference>
<dbReference type="InterPro" id="IPR036390">
    <property type="entry name" value="WH_DNA-bd_sf"/>
</dbReference>
<dbReference type="Proteomes" id="UP000238338">
    <property type="component" value="Unassembled WGS sequence"/>
</dbReference>